<dbReference type="OrthoDB" id="5432776at2"/>
<name>A0A386H1Z1_9CLOT</name>
<dbReference type="RefSeq" id="WP_119970317.1">
    <property type="nucleotide sequence ID" value="NZ_CP032416.1"/>
</dbReference>
<dbReference type="Pfam" id="PF13783">
    <property type="entry name" value="DUF4177"/>
    <property type="match status" value="1"/>
</dbReference>
<organism evidence="1 2">
    <name type="scientific">Clostridium fermenticellae</name>
    <dbReference type="NCBI Taxonomy" id="2068654"/>
    <lineage>
        <taxon>Bacteria</taxon>
        <taxon>Bacillati</taxon>
        <taxon>Bacillota</taxon>
        <taxon>Clostridia</taxon>
        <taxon>Eubacteriales</taxon>
        <taxon>Clostridiaceae</taxon>
        <taxon>Clostridium</taxon>
    </lineage>
</organism>
<keyword evidence="2" id="KW-1185">Reference proteome</keyword>
<dbReference type="InterPro" id="IPR025234">
    <property type="entry name" value="YjzH-like"/>
</dbReference>
<evidence type="ECO:0000313" key="2">
    <source>
        <dbReference type="Proteomes" id="UP000266301"/>
    </source>
</evidence>
<dbReference type="AlphaFoldDB" id="A0A386H1Z1"/>
<sequence>MVWKYKMFTLDHFLNSDENLTMEEKLNKYGEDGWELVGVLERPFTGLGNPPKCLDMNSIVFKKAVEA</sequence>
<gene>
    <name evidence="1" type="ORF">D4Z93_03000</name>
</gene>
<dbReference type="Proteomes" id="UP000266301">
    <property type="component" value="Chromosome"/>
</dbReference>
<protein>
    <submittedName>
        <fullName evidence="1">DUF4177 domain-containing protein</fullName>
    </submittedName>
</protein>
<proteinExistence type="predicted"/>
<accession>A0A386H1Z1</accession>
<reference evidence="1 2" key="1">
    <citation type="journal article" date="2019" name="Int. J. Syst. Evol. Microbiol.">
        <title>Clostridium fermenticellae sp. nov., isolated from the mud in a fermentation cellar for the production of the Chinese liquor, baijiu.</title>
        <authorList>
            <person name="Xu P.X."/>
            <person name="Chai L.J."/>
            <person name="Qiu T."/>
            <person name="Zhang X.J."/>
            <person name="Lu Z.M."/>
            <person name="Xiao C."/>
            <person name="Wang S.T."/>
            <person name="Shen C.H."/>
            <person name="Shi J.S."/>
            <person name="Xu Z.H."/>
        </authorList>
    </citation>
    <scope>NUCLEOTIDE SEQUENCE [LARGE SCALE GENOMIC DNA]</scope>
    <source>
        <strain evidence="1 2">JN500901</strain>
    </source>
</reference>
<dbReference type="EMBL" id="CP032416">
    <property type="protein sequence ID" value="AYD39563.1"/>
    <property type="molecule type" value="Genomic_DNA"/>
</dbReference>
<dbReference type="KEGG" id="cfer:D4Z93_03000"/>
<evidence type="ECO:0000313" key="1">
    <source>
        <dbReference type="EMBL" id="AYD39563.1"/>
    </source>
</evidence>